<evidence type="ECO:0000256" key="7">
    <source>
        <dbReference type="SAM" id="Phobius"/>
    </source>
</evidence>
<feature type="transmembrane region" description="Helical" evidence="7">
    <location>
        <begin position="223"/>
        <end position="243"/>
    </location>
</feature>
<evidence type="ECO:0000256" key="6">
    <source>
        <dbReference type="ARBA" id="ARBA00023163"/>
    </source>
</evidence>
<dbReference type="EC" id="2.7.7.6" evidence="2"/>
<keyword evidence="10" id="KW-1185">Reference proteome</keyword>
<feature type="domain" description="DNA-directed RNA polymerase N-terminal" evidence="8">
    <location>
        <begin position="304"/>
        <end position="349"/>
    </location>
</feature>
<keyword evidence="7" id="KW-0472">Membrane</keyword>
<reference evidence="9" key="1">
    <citation type="submission" date="2017-07" db="EMBL/GenBank/DDBJ databases">
        <title>Taro Niue Genome Assembly and Annotation.</title>
        <authorList>
            <person name="Atibalentja N."/>
            <person name="Keating K."/>
            <person name="Fields C.J."/>
        </authorList>
    </citation>
    <scope>NUCLEOTIDE SEQUENCE</scope>
    <source>
        <strain evidence="9">Niue_2</strain>
        <tissue evidence="9">Leaf</tissue>
    </source>
</reference>
<dbReference type="AlphaFoldDB" id="A0A843X795"/>
<dbReference type="GO" id="GO:0006390">
    <property type="term" value="P:mitochondrial transcription"/>
    <property type="evidence" value="ECO:0007669"/>
    <property type="project" value="TreeGrafter"/>
</dbReference>
<dbReference type="Proteomes" id="UP000652761">
    <property type="component" value="Unassembled WGS sequence"/>
</dbReference>
<keyword evidence="5" id="KW-0548">Nucleotidyltransferase</keyword>
<gene>
    <name evidence="9" type="ORF">Taro_048187</name>
</gene>
<accession>A0A843X795</accession>
<dbReference type="InterPro" id="IPR037159">
    <property type="entry name" value="RNA_POL_N_sf"/>
</dbReference>
<dbReference type="SUPFAM" id="SSF56672">
    <property type="entry name" value="DNA/RNA polymerases"/>
    <property type="match status" value="1"/>
</dbReference>
<evidence type="ECO:0000256" key="3">
    <source>
        <dbReference type="ARBA" id="ARBA00022478"/>
    </source>
</evidence>
<dbReference type="PANTHER" id="PTHR10102:SF0">
    <property type="entry name" value="DNA-DIRECTED RNA POLYMERASE, MITOCHONDRIAL"/>
    <property type="match status" value="1"/>
</dbReference>
<dbReference type="InterPro" id="IPR043502">
    <property type="entry name" value="DNA/RNA_pol_sf"/>
</dbReference>
<keyword evidence="7" id="KW-1133">Transmembrane helix</keyword>
<dbReference type="Gene3D" id="1.10.1320.10">
    <property type="entry name" value="DNA-directed RNA polymerase, N-terminal domain"/>
    <property type="match status" value="1"/>
</dbReference>
<dbReference type="GO" id="GO:0034245">
    <property type="term" value="C:mitochondrial DNA-directed RNA polymerase complex"/>
    <property type="evidence" value="ECO:0007669"/>
    <property type="project" value="TreeGrafter"/>
</dbReference>
<comment type="caution">
    <text evidence="9">The sequence shown here is derived from an EMBL/GenBank/DDBJ whole genome shotgun (WGS) entry which is preliminary data.</text>
</comment>
<keyword evidence="3" id="KW-0240">DNA-directed RNA polymerase</keyword>
<evidence type="ECO:0000313" key="10">
    <source>
        <dbReference type="Proteomes" id="UP000652761"/>
    </source>
</evidence>
<dbReference type="OrthoDB" id="1722274at2759"/>
<dbReference type="PANTHER" id="PTHR10102">
    <property type="entry name" value="DNA-DIRECTED RNA POLYMERASE, MITOCHONDRIAL"/>
    <property type="match status" value="1"/>
</dbReference>
<organism evidence="9 10">
    <name type="scientific">Colocasia esculenta</name>
    <name type="common">Wild taro</name>
    <name type="synonym">Arum esculentum</name>
    <dbReference type="NCBI Taxonomy" id="4460"/>
    <lineage>
        <taxon>Eukaryota</taxon>
        <taxon>Viridiplantae</taxon>
        <taxon>Streptophyta</taxon>
        <taxon>Embryophyta</taxon>
        <taxon>Tracheophyta</taxon>
        <taxon>Spermatophyta</taxon>
        <taxon>Magnoliopsida</taxon>
        <taxon>Liliopsida</taxon>
        <taxon>Araceae</taxon>
        <taxon>Aroideae</taxon>
        <taxon>Colocasieae</taxon>
        <taxon>Colocasia</taxon>
    </lineage>
</organism>
<dbReference type="InterPro" id="IPR024075">
    <property type="entry name" value="DNA-dir_RNA_pol_helix_hairp_sf"/>
</dbReference>
<dbReference type="GO" id="GO:0003677">
    <property type="term" value="F:DNA binding"/>
    <property type="evidence" value="ECO:0007669"/>
    <property type="project" value="InterPro"/>
</dbReference>
<protein>
    <recommendedName>
        <fullName evidence="2">DNA-directed RNA polymerase</fullName>
        <ecNumber evidence="2">2.7.7.6</ecNumber>
    </recommendedName>
</protein>
<evidence type="ECO:0000313" key="9">
    <source>
        <dbReference type="EMBL" id="MQM15245.1"/>
    </source>
</evidence>
<keyword evidence="7" id="KW-0812">Transmembrane</keyword>
<evidence type="ECO:0000256" key="5">
    <source>
        <dbReference type="ARBA" id="ARBA00022695"/>
    </source>
</evidence>
<evidence type="ECO:0000259" key="8">
    <source>
        <dbReference type="Pfam" id="PF14700"/>
    </source>
</evidence>
<name>A0A843X795_COLES</name>
<comment type="similarity">
    <text evidence="1">Belongs to the phage and mitochondrial RNA polymerase family.</text>
</comment>
<evidence type="ECO:0000256" key="2">
    <source>
        <dbReference type="ARBA" id="ARBA00012418"/>
    </source>
</evidence>
<keyword evidence="4" id="KW-0808">Transferase</keyword>
<keyword evidence="6" id="KW-0804">Transcription</keyword>
<dbReference type="Pfam" id="PF14700">
    <property type="entry name" value="RPOL_N"/>
    <property type="match status" value="1"/>
</dbReference>
<dbReference type="GO" id="GO:0003899">
    <property type="term" value="F:DNA-directed RNA polymerase activity"/>
    <property type="evidence" value="ECO:0007669"/>
    <property type="project" value="UniProtKB-EC"/>
</dbReference>
<evidence type="ECO:0000256" key="1">
    <source>
        <dbReference type="ARBA" id="ARBA00009493"/>
    </source>
</evidence>
<dbReference type="Gene3D" id="1.10.287.260">
    <property type="match status" value="1"/>
</dbReference>
<proteinExistence type="inferred from homology"/>
<dbReference type="InterPro" id="IPR002092">
    <property type="entry name" value="DNA-dir_Rpol_phage-type"/>
</dbReference>
<dbReference type="EMBL" id="NMUH01006431">
    <property type="protein sequence ID" value="MQM15245.1"/>
    <property type="molecule type" value="Genomic_DNA"/>
</dbReference>
<dbReference type="InterPro" id="IPR029262">
    <property type="entry name" value="RPOL_N"/>
</dbReference>
<dbReference type="FunFam" id="1.10.287.260:FF:000001">
    <property type="entry name" value="DNA-directed RNA polymerase"/>
    <property type="match status" value="1"/>
</dbReference>
<sequence>MNFSLLALLPNEKSTKIILDEENQTNYISQAIVDILLQTDEIFVDGDQTFVEFHLKVLGRTQKKSVNYFDGVWCTIDSSSSYITLGKEWLEERHVAIDSNQCIIQPPHLRGKFCFPKYISTVAKPVPPKKTVIDEKPLELVTIADHLCVETIFVDIWDQDLFVESGLHLICDDVFEISPSLMVTSDLQDFTRDQCNYDMIWSDLDAHILGRLQLFRRLIGLDILLATLLVRDFIILLPLVWILRHFKTRGRVFSNQGRMMGSEKLKPWFNCSVSSSATERDPRRVRREGHAAKALSSHLLPPLRYGKGGYLFLPSYIMRTHGAKQQQAAVRSVPRKQLQRVFEALDTLGDTKWRVNNRVLNVVEAIWKDGGCIAGLVDCKDVPIPEKPDSEDATEMRKWKWAIRRAKKVNIEMYAQRCDTELKLSVRFHTAGYPSKI</sequence>
<evidence type="ECO:0000256" key="4">
    <source>
        <dbReference type="ARBA" id="ARBA00022679"/>
    </source>
</evidence>